<keyword evidence="2" id="KW-0732">Signal</keyword>
<dbReference type="InterPro" id="IPR028081">
    <property type="entry name" value="Leu-bd"/>
</dbReference>
<reference evidence="5" key="1">
    <citation type="submission" date="2020-05" db="EMBL/GenBank/DDBJ databases">
        <authorList>
            <person name="Chiriac C."/>
            <person name="Salcher M."/>
            <person name="Ghai R."/>
            <person name="Kavagutti S V."/>
        </authorList>
    </citation>
    <scope>NUCLEOTIDE SEQUENCE</scope>
</reference>
<evidence type="ECO:0000256" key="3">
    <source>
        <dbReference type="ARBA" id="ARBA00022970"/>
    </source>
</evidence>
<keyword evidence="3" id="KW-0029">Amino-acid transport</keyword>
<keyword evidence="1" id="KW-0813">Transport</keyword>
<evidence type="ECO:0000259" key="4">
    <source>
        <dbReference type="Pfam" id="PF13458"/>
    </source>
</evidence>
<dbReference type="PANTHER" id="PTHR47151">
    <property type="entry name" value="LEU/ILE/VAL-BINDING ABC TRANSPORTER SUBUNIT"/>
    <property type="match status" value="1"/>
</dbReference>
<feature type="domain" description="Leucine-binding protein" evidence="4">
    <location>
        <begin position="35"/>
        <end position="370"/>
    </location>
</feature>
<evidence type="ECO:0000256" key="2">
    <source>
        <dbReference type="ARBA" id="ARBA00022729"/>
    </source>
</evidence>
<dbReference type="PANTHER" id="PTHR47151:SF2">
    <property type="entry name" value="AMINO ACID BINDING PROTEIN"/>
    <property type="match status" value="1"/>
</dbReference>
<dbReference type="Gene3D" id="3.40.50.2300">
    <property type="match status" value="2"/>
</dbReference>
<dbReference type="CDD" id="cd06342">
    <property type="entry name" value="PBP1_ABC_LIVBP-like"/>
    <property type="match status" value="1"/>
</dbReference>
<organism evidence="5">
    <name type="scientific">freshwater metagenome</name>
    <dbReference type="NCBI Taxonomy" id="449393"/>
    <lineage>
        <taxon>unclassified sequences</taxon>
        <taxon>metagenomes</taxon>
        <taxon>ecological metagenomes</taxon>
    </lineage>
</organism>
<accession>A0A6J7P9N5</accession>
<evidence type="ECO:0000313" key="5">
    <source>
        <dbReference type="EMBL" id="CAB5002260.1"/>
    </source>
</evidence>
<evidence type="ECO:0000256" key="1">
    <source>
        <dbReference type="ARBA" id="ARBA00022448"/>
    </source>
</evidence>
<gene>
    <name evidence="5" type="ORF">UFOPK4043_00573</name>
</gene>
<sequence length="385" mass="39858">MTSKLTSPLLAVVAIAAVASAGFLAAPATAAPQSIVIAYEGPLTGPQANNGIDMYRGVKLAVDQVNAKGGVLGRKVVLIKADDQANPDLALTVAQQVKDAGAVAVVGPYNSSVGVINLPFYIANGITPVQMTSTNDTKGEGVTVQPKNSQISPVEVTYMSKSSGCPKVVMLVDPSTYTQGMANRTGAAMVCGDGVPVASIPVVEGKASYTAEVSQALAMSPDIIYVSTYYPEGSKIAKAINAANTKVSCLMNLANVDPAFVTEAGIPASQRCVFSGVPAAEQMPDAANYVNAYKSKFKAAPGVWGTFTYDSANILFAAMTKSGTTTYGPVLKKLLNVKEYAGQTGPITINPNNGYRKNVPVYILKVNKSGAFVIDTEAMAPSVPD</sequence>
<dbReference type="GO" id="GO:0006865">
    <property type="term" value="P:amino acid transport"/>
    <property type="evidence" value="ECO:0007669"/>
    <property type="project" value="UniProtKB-KW"/>
</dbReference>
<dbReference type="InterPro" id="IPR028082">
    <property type="entry name" value="Peripla_BP_I"/>
</dbReference>
<dbReference type="PRINTS" id="PR00337">
    <property type="entry name" value="LEUILEVALBP"/>
</dbReference>
<dbReference type="EMBL" id="CAFBPA010000064">
    <property type="protein sequence ID" value="CAB5002260.1"/>
    <property type="molecule type" value="Genomic_DNA"/>
</dbReference>
<name>A0A6J7P9N5_9ZZZZ</name>
<proteinExistence type="predicted"/>
<dbReference type="AlphaFoldDB" id="A0A6J7P9N5"/>
<dbReference type="Pfam" id="PF13458">
    <property type="entry name" value="Peripla_BP_6"/>
    <property type="match status" value="1"/>
</dbReference>
<dbReference type="InterPro" id="IPR000709">
    <property type="entry name" value="Leu_Ile_Val-bd"/>
</dbReference>
<protein>
    <submittedName>
        <fullName evidence="5">Unannotated protein</fullName>
    </submittedName>
</protein>
<dbReference type="SUPFAM" id="SSF53822">
    <property type="entry name" value="Periplasmic binding protein-like I"/>
    <property type="match status" value="1"/>
</dbReference>